<evidence type="ECO:0000256" key="2">
    <source>
        <dbReference type="ARBA" id="ARBA00022723"/>
    </source>
</evidence>
<dbReference type="PROSITE" id="PS50004">
    <property type="entry name" value="C2"/>
    <property type="match status" value="2"/>
</dbReference>
<dbReference type="EMBL" id="AFYH01063952">
    <property type="status" value="NOT_ANNOTATED_CDS"/>
    <property type="molecule type" value="Genomic_DNA"/>
</dbReference>
<evidence type="ECO:0000256" key="7">
    <source>
        <dbReference type="SAM" id="MobiDB-lite"/>
    </source>
</evidence>
<dbReference type="CDD" id="cd04029">
    <property type="entry name" value="C2A_SLP-4_5"/>
    <property type="match status" value="1"/>
</dbReference>
<dbReference type="InterPro" id="IPR041282">
    <property type="entry name" value="FYVE_2"/>
</dbReference>
<feature type="domain" description="C2" evidence="8">
    <location>
        <begin position="388"/>
        <end position="510"/>
    </location>
</feature>
<comment type="subcellular location">
    <subcellularLocation>
        <location evidence="1">Membrane</location>
    </subcellularLocation>
</comment>
<sequence length="713" mass="79012">FRKLKHELLEIRRKGGGRRQQPSNERVCMRCQKSLGIIFGRGDLCQACKLRVCDECQVAGLEGKWNCTVCAKVSDLRTVTGDWFFQERAKRFKSTSVLGSDVIRQSILRRTTGKSEGEKSKGQKPQQNAERVDTPAPSKICNSSFLGDRKAGKLAAKGDKGLNMKSEDGRNLSSDSDVQSIHSTHSGFRSGRPQSRDLVTEPGGAGTKAKGNAPSSTPQKSPAPRKHSVMSELNRKASSLEDIVGLPASESVPENLAKINNRRSSGAPSIAISRASPSSDRSRSEVDLIGACSENDDSESQRSKSVPDLTEDTDSLEKKEDDFDESSSVQHSVSTRNSLTSGLSMNLHTGSDRKWLYLNIPDLDAETASLNSVMSEYSDAGDYGNVNVSGEILLNIQYSYKTGALNILVKECRNLAIGDERKQRTDPYVKMYLLPDKSRQSKRKTKIKVNSANPIFNETLKYFISHTQLETRTLQLSVWHYDRFGRNSFLGEVEIPFDTWNFENPIDEWLTLQPKVAAASDMIFQYKGELTVALKYLPAARNLTLPLERGQAKRKFSIRRKESTSVPSGGVLEVLIKEAKNLTAVKSGGTSDTFVKSYLLPDNSKSSKHKTPVIKKSVNPKWNHTFTFSGLQSSDLQNLCLELTVWDKESFSSNVFLGGVRLGIGNGMSYGNEVDWMDSQGEEQRLWQRMIDSPGASVESTLTLRSSMGKRTL</sequence>
<dbReference type="EMBL" id="AFYH01063950">
    <property type="status" value="NOT_ANNOTATED_CDS"/>
    <property type="molecule type" value="Genomic_DNA"/>
</dbReference>
<dbReference type="GO" id="GO:0008270">
    <property type="term" value="F:zinc ion binding"/>
    <property type="evidence" value="ECO:0007669"/>
    <property type="project" value="UniProtKB-KW"/>
</dbReference>
<dbReference type="EMBL" id="AFYH01063951">
    <property type="status" value="NOT_ANNOTATED_CDS"/>
    <property type="molecule type" value="Genomic_DNA"/>
</dbReference>
<keyword evidence="2" id="KW-0479">Metal-binding</keyword>
<evidence type="ECO:0000256" key="1">
    <source>
        <dbReference type="ARBA" id="ARBA00004370"/>
    </source>
</evidence>
<feature type="compositionally biased region" description="Low complexity" evidence="7">
    <location>
        <begin position="262"/>
        <end position="279"/>
    </location>
</feature>
<evidence type="ECO:0000313" key="9">
    <source>
        <dbReference type="Ensembl" id="ENSLACP00000018601.1"/>
    </source>
</evidence>
<dbReference type="EMBL" id="AFYH01063955">
    <property type="status" value="NOT_ANNOTATED_CDS"/>
    <property type="molecule type" value="Genomic_DNA"/>
</dbReference>
<dbReference type="Pfam" id="PF02318">
    <property type="entry name" value="FYVE_2"/>
    <property type="match status" value="1"/>
</dbReference>
<dbReference type="PANTHER" id="PTHR45716">
    <property type="entry name" value="BITESIZE, ISOFORM I"/>
    <property type="match status" value="1"/>
</dbReference>
<reference evidence="10" key="1">
    <citation type="submission" date="2011-08" db="EMBL/GenBank/DDBJ databases">
        <title>The draft genome of Latimeria chalumnae.</title>
        <authorList>
            <person name="Di Palma F."/>
            <person name="Alfoldi J."/>
            <person name="Johnson J."/>
            <person name="Berlin A."/>
            <person name="Gnerre S."/>
            <person name="Jaffe D."/>
            <person name="MacCallum I."/>
            <person name="Young S."/>
            <person name="Walker B.J."/>
            <person name="Lander E."/>
            <person name="Lindblad-Toh K."/>
        </authorList>
    </citation>
    <scope>NUCLEOTIDE SEQUENCE [LARGE SCALE GENOMIC DNA]</scope>
    <source>
        <strain evidence="10">Wild caught</strain>
    </source>
</reference>
<dbReference type="PRINTS" id="PR00360">
    <property type="entry name" value="C2DOMAIN"/>
</dbReference>
<name>H3B9N0_LATCH</name>
<dbReference type="EMBL" id="AFYH01063953">
    <property type="status" value="NOT_ANNOTATED_CDS"/>
    <property type="molecule type" value="Genomic_DNA"/>
</dbReference>
<dbReference type="eggNOG" id="KOG1028">
    <property type="taxonomic scope" value="Eukaryota"/>
</dbReference>
<evidence type="ECO:0000256" key="5">
    <source>
        <dbReference type="ARBA" id="ARBA00022833"/>
    </source>
</evidence>
<dbReference type="PANTHER" id="PTHR45716:SF6">
    <property type="entry name" value="SYNAPTOTAGMIN-LIKE PROTEIN 5"/>
    <property type="match status" value="1"/>
</dbReference>
<dbReference type="InterPro" id="IPR011011">
    <property type="entry name" value="Znf_FYVE_PHD"/>
</dbReference>
<feature type="compositionally biased region" description="Polar residues" evidence="7">
    <location>
        <begin position="326"/>
        <end position="344"/>
    </location>
</feature>
<dbReference type="EMBL" id="AFYH01063957">
    <property type="status" value="NOT_ANNOTATED_CDS"/>
    <property type="molecule type" value="Genomic_DNA"/>
</dbReference>
<dbReference type="SMART" id="SM00239">
    <property type="entry name" value="C2"/>
    <property type="match status" value="2"/>
</dbReference>
<dbReference type="STRING" id="7897.ENSLACP00000018601"/>
<dbReference type="Pfam" id="PF00168">
    <property type="entry name" value="C2"/>
    <property type="match status" value="2"/>
</dbReference>
<dbReference type="CDD" id="cd04020">
    <property type="entry name" value="C2B_SLP_1-2-3-4"/>
    <property type="match status" value="1"/>
</dbReference>
<dbReference type="GO" id="GO:0006887">
    <property type="term" value="P:exocytosis"/>
    <property type="evidence" value="ECO:0007669"/>
    <property type="project" value="TreeGrafter"/>
</dbReference>
<evidence type="ECO:0000313" key="10">
    <source>
        <dbReference type="Proteomes" id="UP000008672"/>
    </source>
</evidence>
<keyword evidence="5" id="KW-0862">Zinc</keyword>
<dbReference type="InterPro" id="IPR037303">
    <property type="entry name" value="SLP-4/5_C2A"/>
</dbReference>
<dbReference type="Ensembl" id="ENSLACT00000018734.1">
    <property type="protein sequence ID" value="ENSLACP00000018601.1"/>
    <property type="gene ID" value="ENSLACG00000016380.1"/>
</dbReference>
<dbReference type="GO" id="GO:0005886">
    <property type="term" value="C:plasma membrane"/>
    <property type="evidence" value="ECO:0007669"/>
    <property type="project" value="TreeGrafter"/>
</dbReference>
<evidence type="ECO:0000256" key="4">
    <source>
        <dbReference type="ARBA" id="ARBA00022771"/>
    </source>
</evidence>
<keyword evidence="6" id="KW-0472">Membrane</keyword>
<dbReference type="InterPro" id="IPR013083">
    <property type="entry name" value="Znf_RING/FYVE/PHD"/>
</dbReference>
<dbReference type="EMBL" id="AFYH01063949">
    <property type="status" value="NOT_ANNOTATED_CDS"/>
    <property type="molecule type" value="Genomic_DNA"/>
</dbReference>
<protein>
    <submittedName>
        <fullName evidence="9">Synaptotagmin like 5</fullName>
    </submittedName>
</protein>
<feature type="region of interest" description="Disordered" evidence="7">
    <location>
        <begin position="108"/>
        <end position="233"/>
    </location>
</feature>
<dbReference type="HOGENOM" id="CLU_002711_5_0_1"/>
<dbReference type="GO" id="GO:0070382">
    <property type="term" value="C:exocytic vesicle"/>
    <property type="evidence" value="ECO:0007669"/>
    <property type="project" value="TreeGrafter"/>
</dbReference>
<feature type="compositionally biased region" description="Polar residues" evidence="7">
    <location>
        <begin position="171"/>
        <end position="187"/>
    </location>
</feature>
<dbReference type="FunFam" id="2.60.40.150:FF:000006">
    <property type="entry name" value="Synaptotagmin-like 5, isoform CRA_a"/>
    <property type="match status" value="1"/>
</dbReference>
<feature type="compositionally biased region" description="Basic and acidic residues" evidence="7">
    <location>
        <begin position="147"/>
        <end position="170"/>
    </location>
</feature>
<dbReference type="EMBL" id="AFYH01063954">
    <property type="status" value="NOT_ANNOTATED_CDS"/>
    <property type="molecule type" value="Genomic_DNA"/>
</dbReference>
<reference evidence="9" key="3">
    <citation type="submission" date="2025-09" db="UniProtKB">
        <authorList>
            <consortium name="Ensembl"/>
        </authorList>
    </citation>
    <scope>IDENTIFICATION</scope>
</reference>
<dbReference type="FunCoup" id="H3B9N0">
    <property type="interactions" value="72"/>
</dbReference>
<feature type="region of interest" description="Disordered" evidence="7">
    <location>
        <begin position="260"/>
        <end position="344"/>
    </location>
</feature>
<dbReference type="EMBL" id="AFYH01063958">
    <property type="status" value="NOT_ANNOTATED_CDS"/>
    <property type="molecule type" value="Genomic_DNA"/>
</dbReference>
<dbReference type="Gene3D" id="3.30.40.10">
    <property type="entry name" value="Zinc/RING finger domain, C3HC4 (zinc finger)"/>
    <property type="match status" value="1"/>
</dbReference>
<dbReference type="InParanoid" id="H3B9N0"/>
<dbReference type="Gene3D" id="2.60.40.150">
    <property type="entry name" value="C2 domain"/>
    <property type="match status" value="2"/>
</dbReference>
<dbReference type="Proteomes" id="UP000008672">
    <property type="component" value="Unassembled WGS sequence"/>
</dbReference>
<dbReference type="InterPro" id="IPR043567">
    <property type="entry name" value="SYTL1-5_C2B"/>
</dbReference>
<dbReference type="EMBL" id="AFYH01063956">
    <property type="status" value="NOT_ANNOTATED_CDS"/>
    <property type="molecule type" value="Genomic_DNA"/>
</dbReference>
<evidence type="ECO:0000256" key="3">
    <source>
        <dbReference type="ARBA" id="ARBA00022737"/>
    </source>
</evidence>
<keyword evidence="10" id="KW-1185">Reference proteome</keyword>
<organism evidence="9 10">
    <name type="scientific">Latimeria chalumnae</name>
    <name type="common">Coelacanth</name>
    <dbReference type="NCBI Taxonomy" id="7897"/>
    <lineage>
        <taxon>Eukaryota</taxon>
        <taxon>Metazoa</taxon>
        <taxon>Chordata</taxon>
        <taxon>Craniata</taxon>
        <taxon>Vertebrata</taxon>
        <taxon>Euteleostomi</taxon>
        <taxon>Coelacanthiformes</taxon>
        <taxon>Coelacanthidae</taxon>
        <taxon>Latimeria</taxon>
    </lineage>
</organism>
<dbReference type="SUPFAM" id="SSF49562">
    <property type="entry name" value="C2 domain (Calcium/lipid-binding domain, CaLB)"/>
    <property type="match status" value="2"/>
</dbReference>
<gene>
    <name evidence="9" type="primary">SYTL5</name>
</gene>
<keyword evidence="4" id="KW-0863">Zinc-finger</keyword>
<accession>H3B9N0</accession>
<dbReference type="InterPro" id="IPR000008">
    <property type="entry name" value="C2_dom"/>
</dbReference>
<dbReference type="SUPFAM" id="SSF57903">
    <property type="entry name" value="FYVE/PHD zinc finger"/>
    <property type="match status" value="1"/>
</dbReference>
<reference evidence="9" key="2">
    <citation type="submission" date="2025-08" db="UniProtKB">
        <authorList>
            <consortium name="Ensembl"/>
        </authorList>
    </citation>
    <scope>IDENTIFICATION</scope>
</reference>
<dbReference type="FunFam" id="2.60.40.150:FF:000107">
    <property type="entry name" value="Synaptotagmin-like 5, isoform CRA_a"/>
    <property type="match status" value="1"/>
</dbReference>
<dbReference type="GeneTree" id="ENSGT00940000158618"/>
<evidence type="ECO:0000259" key="8">
    <source>
        <dbReference type="PROSITE" id="PS50004"/>
    </source>
</evidence>
<dbReference type="InterPro" id="IPR035892">
    <property type="entry name" value="C2_domain_sf"/>
</dbReference>
<proteinExistence type="predicted"/>
<dbReference type="GO" id="GO:0005543">
    <property type="term" value="F:phospholipid binding"/>
    <property type="evidence" value="ECO:0007669"/>
    <property type="project" value="InterPro"/>
</dbReference>
<dbReference type="AlphaFoldDB" id="H3B9N0"/>
<evidence type="ECO:0000256" key="6">
    <source>
        <dbReference type="ARBA" id="ARBA00023136"/>
    </source>
</evidence>
<dbReference type="OMA" id="VEDKRIX"/>
<dbReference type="GO" id="GO:0042043">
    <property type="term" value="F:neurexin family protein binding"/>
    <property type="evidence" value="ECO:0007669"/>
    <property type="project" value="TreeGrafter"/>
</dbReference>
<feature type="domain" description="C2" evidence="8">
    <location>
        <begin position="550"/>
        <end position="677"/>
    </location>
</feature>
<keyword evidence="3" id="KW-0677">Repeat</keyword>